<dbReference type="Gene3D" id="1.20.1270.60">
    <property type="entry name" value="Arfaptin homology (AH) domain/BAR domain"/>
    <property type="match status" value="1"/>
</dbReference>
<dbReference type="EMBL" id="GEDC01029372">
    <property type="protein sequence ID" value="JAS07926.1"/>
    <property type="molecule type" value="Transcribed_RNA"/>
</dbReference>
<feature type="coiled-coil region" evidence="1">
    <location>
        <begin position="54"/>
        <end position="130"/>
    </location>
</feature>
<evidence type="ECO:0000256" key="2">
    <source>
        <dbReference type="SAM" id="MobiDB-lite"/>
    </source>
</evidence>
<protein>
    <submittedName>
        <fullName evidence="3">Uncharacterized protein</fullName>
    </submittedName>
</protein>
<reference evidence="3" key="1">
    <citation type="submission" date="2015-12" db="EMBL/GenBank/DDBJ databases">
        <title>De novo transcriptome assembly of four potential Pierce s Disease insect vectors from Arizona vineyards.</title>
        <authorList>
            <person name="Tassone E.E."/>
        </authorList>
    </citation>
    <scope>NUCLEOTIDE SEQUENCE</scope>
</reference>
<accession>A0A1B6C334</accession>
<dbReference type="InterPro" id="IPR027267">
    <property type="entry name" value="AH/BAR_dom_sf"/>
</dbReference>
<organism evidence="3">
    <name type="scientific">Clastoptera arizonana</name>
    <name type="common">Arizona spittle bug</name>
    <dbReference type="NCBI Taxonomy" id="38151"/>
    <lineage>
        <taxon>Eukaryota</taxon>
        <taxon>Metazoa</taxon>
        <taxon>Ecdysozoa</taxon>
        <taxon>Arthropoda</taxon>
        <taxon>Hexapoda</taxon>
        <taxon>Insecta</taxon>
        <taxon>Pterygota</taxon>
        <taxon>Neoptera</taxon>
        <taxon>Paraneoptera</taxon>
        <taxon>Hemiptera</taxon>
        <taxon>Auchenorrhyncha</taxon>
        <taxon>Cercopoidea</taxon>
        <taxon>Clastopteridae</taxon>
        <taxon>Clastoptera</taxon>
    </lineage>
</organism>
<feature type="region of interest" description="Disordered" evidence="2">
    <location>
        <begin position="237"/>
        <end position="278"/>
    </location>
</feature>
<name>A0A1B6C334_9HEMI</name>
<evidence type="ECO:0000313" key="3">
    <source>
        <dbReference type="EMBL" id="JAS07926.1"/>
    </source>
</evidence>
<proteinExistence type="predicted"/>
<dbReference type="AlphaFoldDB" id="A0A1B6C334"/>
<sequence>MNSITEVVKRGKIKMAPHSKINMILYNMKRMEHLQKELMKVQGEMIDDIKKWAMEETNQGVNNLMQNFVDLNNQTMESGNRFAGKLKNIRCDFKTVLNKKKDVDKIKKNISKLENKVNKTEKILLKSETKGDIGTMIDTIKKDIKDNKDKLKDNTIEKEELNVKCLKLILINLSDGFLEYADNINCIYESNKAIANIIPDKFEKGIGYVKYTAEENYPSLEVKRAVNRINAYTCRPAAPSFPHHDHSPPPPYRSPQQAFQYSPENSGTPRSIGFQNNK</sequence>
<gene>
    <name evidence="3" type="ORF">g.32924</name>
</gene>
<keyword evidence="1" id="KW-0175">Coiled coil</keyword>
<evidence type="ECO:0000256" key="1">
    <source>
        <dbReference type="SAM" id="Coils"/>
    </source>
</evidence>
<feature type="compositionally biased region" description="Polar residues" evidence="2">
    <location>
        <begin position="259"/>
        <end position="278"/>
    </location>
</feature>